<evidence type="ECO:0000313" key="2">
    <source>
        <dbReference type="Proteomes" id="UP000192582"/>
    </source>
</evidence>
<dbReference type="GO" id="GO:0008199">
    <property type="term" value="F:ferric iron binding"/>
    <property type="evidence" value="ECO:0007669"/>
    <property type="project" value="InterPro"/>
</dbReference>
<dbReference type="Proteomes" id="UP000192582">
    <property type="component" value="Unassembled WGS sequence"/>
</dbReference>
<dbReference type="RefSeq" id="WP_084049180.1">
    <property type="nucleotide sequence ID" value="NZ_FWWU01000009.1"/>
</dbReference>
<dbReference type="EMBL" id="FWWU01000009">
    <property type="protein sequence ID" value="SMB92941.1"/>
    <property type="molecule type" value="Genomic_DNA"/>
</dbReference>
<dbReference type="OrthoDB" id="70854at2"/>
<keyword evidence="2" id="KW-1185">Reference proteome</keyword>
<dbReference type="Gene3D" id="3.30.920.80">
    <property type="entry name" value="NADH-quinone oxidoreductase, subunit 15"/>
    <property type="match status" value="1"/>
</dbReference>
<name>A0A1W1VIR9_9DEIO</name>
<reference evidence="1 2" key="1">
    <citation type="submission" date="2017-04" db="EMBL/GenBank/DDBJ databases">
        <authorList>
            <person name="Afonso C.L."/>
            <person name="Miller P.J."/>
            <person name="Scott M.A."/>
            <person name="Spackman E."/>
            <person name="Goraichik I."/>
            <person name="Dimitrov K.M."/>
            <person name="Suarez D.L."/>
            <person name="Swayne D.E."/>
        </authorList>
    </citation>
    <scope>NUCLEOTIDE SEQUENCE [LARGE SCALE GENOMIC DNA]</scope>
    <source>
        <strain evidence="1 2">KR-140</strain>
    </source>
</reference>
<gene>
    <name evidence="1" type="ORF">SAMN00790413_01772</name>
</gene>
<dbReference type="STRING" id="695939.SAMN00790413_01772"/>
<protein>
    <submittedName>
        <fullName evidence="1">NADH-quinone oxidoreductase chain 15</fullName>
    </submittedName>
</protein>
<dbReference type="Pfam" id="PF11497">
    <property type="entry name" value="NADH_Oxid_Nqo15"/>
    <property type="match status" value="1"/>
</dbReference>
<evidence type="ECO:0000313" key="1">
    <source>
        <dbReference type="EMBL" id="SMB92941.1"/>
    </source>
</evidence>
<dbReference type="InterPro" id="IPR021093">
    <property type="entry name" value="NADH_quinone_OxRdtase_su15"/>
</dbReference>
<dbReference type="InterPro" id="IPR038458">
    <property type="entry name" value="NADH_quinone_OxRdtase_su15_sf"/>
</dbReference>
<proteinExistence type="predicted"/>
<dbReference type="GO" id="GO:0016226">
    <property type="term" value="P:iron-sulfur cluster assembly"/>
    <property type="evidence" value="ECO:0007669"/>
    <property type="project" value="InterPro"/>
</dbReference>
<sequence length="136" mass="14806">MAHAQDGLLYTQWVALLGWLEAEAGERRLGFEKVADFPDYIYRMERPYDLPTAVMSVALTSGGQPLLVAAVSPRHVDLKGVSLRLMGGSKHWHLHAGTAGLLEGKRPFTRERLRVLLDGAARGMNVPGRTSVAATG</sequence>
<dbReference type="InterPro" id="IPR036524">
    <property type="entry name" value="Frataxin/CyaY_sf"/>
</dbReference>
<organism evidence="1 2">
    <name type="scientific">Deinococcus hopiensis KR-140</name>
    <dbReference type="NCBI Taxonomy" id="695939"/>
    <lineage>
        <taxon>Bacteria</taxon>
        <taxon>Thermotogati</taxon>
        <taxon>Deinococcota</taxon>
        <taxon>Deinococci</taxon>
        <taxon>Deinococcales</taxon>
        <taxon>Deinococcaceae</taxon>
        <taxon>Deinococcus</taxon>
    </lineage>
</organism>
<dbReference type="AlphaFoldDB" id="A0A1W1VIR9"/>
<dbReference type="SUPFAM" id="SSF55387">
    <property type="entry name" value="Frataxin/Nqo15-like"/>
    <property type="match status" value="1"/>
</dbReference>
<accession>A0A1W1VIR9</accession>